<evidence type="ECO:0000313" key="2">
    <source>
        <dbReference type="Proteomes" id="UP000233440"/>
    </source>
</evidence>
<evidence type="ECO:0008006" key="3">
    <source>
        <dbReference type="Google" id="ProtNLM"/>
    </source>
</evidence>
<dbReference type="InterPro" id="IPR019618">
    <property type="entry name" value="Spore_germination_GerPA"/>
</dbReference>
<reference evidence="1 2" key="1">
    <citation type="submission" date="2017-11" db="EMBL/GenBank/DDBJ databases">
        <title>Bacillus camelliae sp. nov., isolated from pu'er tea.</title>
        <authorList>
            <person name="Niu L."/>
        </authorList>
    </citation>
    <scope>NUCLEOTIDE SEQUENCE [LARGE SCALE GENOMIC DNA]</scope>
    <source>
        <strain evidence="1 2">7578-1</strain>
    </source>
</reference>
<proteinExistence type="predicted"/>
<sequence length="72" mass="7424">MPAIIGPLQIVNMGGGVMQFGDSAFTSPKTSTKVSSGAGAFTTAGIVLNNNFLSLNNTFNYSLVDQPTIANN</sequence>
<evidence type="ECO:0000313" key="1">
    <source>
        <dbReference type="EMBL" id="PKR86725.1"/>
    </source>
</evidence>
<name>A0A2N3LQ65_9BACI</name>
<keyword evidence="2" id="KW-1185">Reference proteome</keyword>
<dbReference type="EMBL" id="PIQO01000001">
    <property type="protein sequence ID" value="PKR86725.1"/>
    <property type="molecule type" value="Genomic_DNA"/>
</dbReference>
<dbReference type="PANTHER" id="PTHR37808">
    <property type="entry name" value="SPORE GERMINATION PROTEIN-LIKE PROTEIN YDZR-RELATED"/>
    <property type="match status" value="1"/>
</dbReference>
<dbReference type="Pfam" id="PF10676">
    <property type="entry name" value="gerPA"/>
    <property type="match status" value="1"/>
</dbReference>
<dbReference type="Proteomes" id="UP000233440">
    <property type="component" value="Unassembled WGS sequence"/>
</dbReference>
<dbReference type="AlphaFoldDB" id="A0A2N3LQ65"/>
<protein>
    <recommendedName>
        <fullName evidence="3">Spore germination protein</fullName>
    </recommendedName>
</protein>
<dbReference type="RefSeq" id="WP_101352375.1">
    <property type="nucleotide sequence ID" value="NZ_PIQO01000001.1"/>
</dbReference>
<comment type="caution">
    <text evidence="1">The sequence shown here is derived from an EMBL/GenBank/DDBJ whole genome shotgun (WGS) entry which is preliminary data.</text>
</comment>
<dbReference type="PANTHER" id="PTHR37808:SF3">
    <property type="entry name" value="SPORE GERMINATION PROTEIN GERPA-RELATED"/>
    <property type="match status" value="1"/>
</dbReference>
<dbReference type="OrthoDB" id="2382149at2"/>
<gene>
    <name evidence="1" type="ORF">CWO92_01305</name>
</gene>
<accession>A0A2N3LQ65</accession>
<organism evidence="1 2">
    <name type="scientific">Heyndrickxia camelliae</name>
    <dbReference type="NCBI Taxonomy" id="1707093"/>
    <lineage>
        <taxon>Bacteria</taxon>
        <taxon>Bacillati</taxon>
        <taxon>Bacillota</taxon>
        <taxon>Bacilli</taxon>
        <taxon>Bacillales</taxon>
        <taxon>Bacillaceae</taxon>
        <taxon>Heyndrickxia</taxon>
    </lineage>
</organism>